<dbReference type="AlphaFoldDB" id="A0A9P9A2S7"/>
<comment type="caution">
    <text evidence="2">The sequence shown here is derived from an EMBL/GenBank/DDBJ whole genome shotgun (WGS) entry which is preliminary data.</text>
</comment>
<dbReference type="InterPro" id="IPR051678">
    <property type="entry name" value="AGP_Transferase"/>
</dbReference>
<dbReference type="Gene3D" id="3.30.200.150">
    <property type="match status" value="1"/>
</dbReference>
<keyword evidence="2" id="KW-0808">Transferase</keyword>
<dbReference type="PANTHER" id="PTHR21310">
    <property type="entry name" value="AMINOGLYCOSIDE PHOSPHOTRANSFERASE-RELATED-RELATED"/>
    <property type="match status" value="1"/>
</dbReference>
<evidence type="ECO:0000313" key="2">
    <source>
        <dbReference type="EMBL" id="KAH6658250.1"/>
    </source>
</evidence>
<dbReference type="EMBL" id="JAGPXC010000002">
    <property type="protein sequence ID" value="KAH6658250.1"/>
    <property type="molecule type" value="Genomic_DNA"/>
</dbReference>
<gene>
    <name evidence="2" type="ORF">BKA67DRAFT_557526</name>
</gene>
<dbReference type="RefSeq" id="XP_045962484.1">
    <property type="nucleotide sequence ID" value="XM_046102266.1"/>
</dbReference>
<evidence type="ECO:0000259" key="1">
    <source>
        <dbReference type="Pfam" id="PF01636"/>
    </source>
</evidence>
<reference evidence="2" key="1">
    <citation type="journal article" date="2021" name="Nat. Commun.">
        <title>Genetic determinants of endophytism in the Arabidopsis root mycobiome.</title>
        <authorList>
            <person name="Mesny F."/>
            <person name="Miyauchi S."/>
            <person name="Thiergart T."/>
            <person name="Pickel B."/>
            <person name="Atanasova L."/>
            <person name="Karlsson M."/>
            <person name="Huettel B."/>
            <person name="Barry K.W."/>
            <person name="Haridas S."/>
            <person name="Chen C."/>
            <person name="Bauer D."/>
            <person name="Andreopoulos W."/>
            <person name="Pangilinan J."/>
            <person name="LaButti K."/>
            <person name="Riley R."/>
            <person name="Lipzen A."/>
            <person name="Clum A."/>
            <person name="Drula E."/>
            <person name="Henrissat B."/>
            <person name="Kohler A."/>
            <person name="Grigoriev I.V."/>
            <person name="Martin F.M."/>
            <person name="Hacquard S."/>
        </authorList>
    </citation>
    <scope>NUCLEOTIDE SEQUENCE</scope>
    <source>
        <strain evidence="2">MPI-SDFR-AT-0073</strain>
    </source>
</reference>
<organism evidence="2 3">
    <name type="scientific">Truncatella angustata</name>
    <dbReference type="NCBI Taxonomy" id="152316"/>
    <lineage>
        <taxon>Eukaryota</taxon>
        <taxon>Fungi</taxon>
        <taxon>Dikarya</taxon>
        <taxon>Ascomycota</taxon>
        <taxon>Pezizomycotina</taxon>
        <taxon>Sordariomycetes</taxon>
        <taxon>Xylariomycetidae</taxon>
        <taxon>Amphisphaeriales</taxon>
        <taxon>Sporocadaceae</taxon>
        <taxon>Truncatella</taxon>
    </lineage>
</organism>
<dbReference type="GeneID" id="70131158"/>
<dbReference type="InterPro" id="IPR002575">
    <property type="entry name" value="Aminoglycoside_PTrfase"/>
</dbReference>
<proteinExistence type="predicted"/>
<protein>
    <submittedName>
        <fullName evidence="2">Kinase-like domain-containing protein</fullName>
    </submittedName>
</protein>
<keyword evidence="3" id="KW-1185">Reference proteome</keyword>
<accession>A0A9P9A2S7</accession>
<name>A0A9P9A2S7_9PEZI</name>
<sequence>MPSKTESIQPGPLVRALIIILVKAQNQKYLQRVWKLLPGLTSVYNLYIKVKPFDNMAEAYAMQFVAQRTSIPVPKIHYAFIHKGETYIVMNRIEGQMVWHRWHSRSEESKQRIREQLRAMVADLRSIPPPAGTGVASMNGGPFCDCRRPSKLLWGPYPTTRAFHEALANNANIDVEYENLPLEVSELFHFYQKSSNKLVFSHNDLSSLNILTRGDRVVGIVDWETAGWFPPYWEYTCAKYVNPKNDFWAEEVDHFITPLPYELKMESIRREYFGSY</sequence>
<evidence type="ECO:0000313" key="3">
    <source>
        <dbReference type="Proteomes" id="UP000758603"/>
    </source>
</evidence>
<keyword evidence="2" id="KW-0418">Kinase</keyword>
<dbReference type="PANTHER" id="PTHR21310:SF55">
    <property type="entry name" value="AMINOGLYCOSIDE PHOSPHOTRANSFERASE DOMAIN-CONTAINING PROTEIN"/>
    <property type="match status" value="1"/>
</dbReference>
<dbReference type="Pfam" id="PF01636">
    <property type="entry name" value="APH"/>
    <property type="match status" value="1"/>
</dbReference>
<dbReference type="InterPro" id="IPR011009">
    <property type="entry name" value="Kinase-like_dom_sf"/>
</dbReference>
<dbReference type="CDD" id="cd05120">
    <property type="entry name" value="APH_ChoK_like"/>
    <property type="match status" value="1"/>
</dbReference>
<dbReference type="OrthoDB" id="8300194at2759"/>
<dbReference type="Gene3D" id="3.90.1200.10">
    <property type="match status" value="1"/>
</dbReference>
<dbReference type="GO" id="GO:0016301">
    <property type="term" value="F:kinase activity"/>
    <property type="evidence" value="ECO:0007669"/>
    <property type="project" value="UniProtKB-KW"/>
</dbReference>
<dbReference type="Proteomes" id="UP000758603">
    <property type="component" value="Unassembled WGS sequence"/>
</dbReference>
<dbReference type="SUPFAM" id="SSF56112">
    <property type="entry name" value="Protein kinase-like (PK-like)"/>
    <property type="match status" value="1"/>
</dbReference>
<feature type="domain" description="Aminoglycoside phosphotransferase" evidence="1">
    <location>
        <begin position="57"/>
        <end position="239"/>
    </location>
</feature>